<sequence>PNLKRVNPFLLECNLFRINVTIMNPVIITVVLEAVIQLELNLENGDFSGGNLSMCNYTTAKSKA</sequence>
<organism evidence="1">
    <name type="scientific">Strongyloides stercoralis</name>
    <name type="common">Threadworm</name>
    <dbReference type="NCBI Taxonomy" id="6248"/>
    <lineage>
        <taxon>Eukaryota</taxon>
        <taxon>Metazoa</taxon>
        <taxon>Ecdysozoa</taxon>
        <taxon>Nematoda</taxon>
        <taxon>Chromadorea</taxon>
        <taxon>Rhabditida</taxon>
        <taxon>Tylenchina</taxon>
        <taxon>Panagrolaimomorpha</taxon>
        <taxon>Strongyloidoidea</taxon>
        <taxon>Strongyloididae</taxon>
        <taxon>Strongyloides</taxon>
    </lineage>
</organism>
<reference evidence="1" key="1">
    <citation type="submission" date="2015-08" db="UniProtKB">
        <authorList>
            <consortium name="WormBaseParasite"/>
        </authorList>
    </citation>
    <scope>IDENTIFICATION</scope>
</reference>
<proteinExistence type="predicted"/>
<evidence type="ECO:0000313" key="1">
    <source>
        <dbReference type="WBParaSite" id="SSTP_0000278700.1"/>
    </source>
</evidence>
<dbReference type="WBParaSite" id="SSTP_0000278700.1">
    <property type="protein sequence ID" value="SSTP_0000278700.1"/>
    <property type="gene ID" value="SSTP_0000278700"/>
</dbReference>
<accession>A0A0K0DZX8</accession>
<protein>
    <submittedName>
        <fullName evidence="1">Neur_chan_LBD domain-containing protein</fullName>
    </submittedName>
</protein>
<dbReference type="AlphaFoldDB" id="A0A0K0DZX8"/>
<name>A0A0K0DZX8_STRER</name>